<name>A0A6J5MWJ7_9CAUD</name>
<sequence length="256" mass="27296">MSTVLSGVSGAFYYKPAGTLATFGTADVTFATALFNVGVNFNFKPGDPVQFRIRNALTGAIGTGTLPAGITAGTTYYVIGYNSSTGVLTVSSSATLTPIVTLTSSGTLAAPNRFEIFYGSLAVVAECRDWTIEFSRAEIDVTTIGKTLGQFAPFRNYISGFGDANGSANIYMTDEDLAMANRMVQDVLLRKQIGAQVKLYVERIESAGVVDDTKSRSIEMDIVLTSASLNVNPDDAQSVAINFRPFDNVNFDFATT</sequence>
<protein>
    <submittedName>
        <fullName evidence="1">Uncharacterized protein</fullName>
    </submittedName>
</protein>
<dbReference type="EMBL" id="LR796483">
    <property type="protein sequence ID" value="CAB4148039.1"/>
    <property type="molecule type" value="Genomic_DNA"/>
</dbReference>
<organism evidence="1">
    <name type="scientific">uncultured Caudovirales phage</name>
    <dbReference type="NCBI Taxonomy" id="2100421"/>
    <lineage>
        <taxon>Viruses</taxon>
        <taxon>Duplodnaviria</taxon>
        <taxon>Heunggongvirae</taxon>
        <taxon>Uroviricota</taxon>
        <taxon>Caudoviricetes</taxon>
        <taxon>Peduoviridae</taxon>
        <taxon>Maltschvirus</taxon>
        <taxon>Maltschvirus maltsch</taxon>
    </lineage>
</organism>
<gene>
    <name evidence="1" type="ORF">UFOVP431_88</name>
</gene>
<accession>A0A6J5MWJ7</accession>
<evidence type="ECO:0000313" key="1">
    <source>
        <dbReference type="EMBL" id="CAB4148039.1"/>
    </source>
</evidence>
<reference evidence="1" key="1">
    <citation type="submission" date="2020-04" db="EMBL/GenBank/DDBJ databases">
        <authorList>
            <person name="Chiriac C."/>
            <person name="Salcher M."/>
            <person name="Ghai R."/>
            <person name="Kavagutti S V."/>
        </authorList>
    </citation>
    <scope>NUCLEOTIDE SEQUENCE</scope>
</reference>
<proteinExistence type="predicted"/>